<sequence>MGKKTSTVAGRAWRLLRLPLLKTRKGAELKPRSLDDSRALNSDTYLSHYSEREFSFDDTPSYQSKNHHRSASLCFLPCLTPSVDFESDEDEYVNFFQKSIETKYLEVEESDEDHTDHLIDEEEDWESETSWSDATLEKGVDEEDQEIDSRAEKFITEFYEKIKLQRHYSPLGRAS</sequence>
<dbReference type="Proteomes" id="UP000775213">
    <property type="component" value="Unassembled WGS sequence"/>
</dbReference>
<feature type="region of interest" description="Disordered" evidence="1">
    <location>
        <begin position="120"/>
        <end position="145"/>
    </location>
</feature>
<comment type="caution">
    <text evidence="2">The sequence shown here is derived from an EMBL/GenBank/DDBJ whole genome shotgun (WGS) entry which is preliminary data.</text>
</comment>
<protein>
    <submittedName>
        <fullName evidence="2">Uncharacterized protein</fullName>
    </submittedName>
</protein>
<evidence type="ECO:0000256" key="1">
    <source>
        <dbReference type="SAM" id="MobiDB-lite"/>
    </source>
</evidence>
<dbReference type="EMBL" id="JAGFBR010000002">
    <property type="protein sequence ID" value="KAH0469369.1"/>
    <property type="molecule type" value="Genomic_DNA"/>
</dbReference>
<gene>
    <name evidence="2" type="ORF">IEQ34_000927</name>
</gene>
<organism evidence="2 3">
    <name type="scientific">Dendrobium chrysotoxum</name>
    <name type="common">Orchid</name>
    <dbReference type="NCBI Taxonomy" id="161865"/>
    <lineage>
        <taxon>Eukaryota</taxon>
        <taxon>Viridiplantae</taxon>
        <taxon>Streptophyta</taxon>
        <taxon>Embryophyta</taxon>
        <taxon>Tracheophyta</taxon>
        <taxon>Spermatophyta</taxon>
        <taxon>Magnoliopsida</taxon>
        <taxon>Liliopsida</taxon>
        <taxon>Asparagales</taxon>
        <taxon>Orchidaceae</taxon>
        <taxon>Epidendroideae</taxon>
        <taxon>Malaxideae</taxon>
        <taxon>Dendrobiinae</taxon>
        <taxon>Dendrobium</taxon>
    </lineage>
</organism>
<dbReference type="InterPro" id="IPR008480">
    <property type="entry name" value="DUF761_pln"/>
</dbReference>
<proteinExistence type="predicted"/>
<dbReference type="PANTHER" id="PTHR33265:SF5">
    <property type="entry name" value="COTTON FIBER PROTEIN"/>
    <property type="match status" value="1"/>
</dbReference>
<evidence type="ECO:0000313" key="2">
    <source>
        <dbReference type="EMBL" id="KAH0469369.1"/>
    </source>
</evidence>
<name>A0AAV7HNM9_DENCH</name>
<keyword evidence="3" id="KW-1185">Reference proteome</keyword>
<evidence type="ECO:0000313" key="3">
    <source>
        <dbReference type="Proteomes" id="UP000775213"/>
    </source>
</evidence>
<dbReference type="Pfam" id="PF05553">
    <property type="entry name" value="DUF761"/>
    <property type="match status" value="1"/>
</dbReference>
<reference evidence="2 3" key="1">
    <citation type="journal article" date="2021" name="Hortic Res">
        <title>Chromosome-scale assembly of the Dendrobium chrysotoxum genome enhances the understanding of orchid evolution.</title>
        <authorList>
            <person name="Zhang Y."/>
            <person name="Zhang G.Q."/>
            <person name="Zhang D."/>
            <person name="Liu X.D."/>
            <person name="Xu X.Y."/>
            <person name="Sun W.H."/>
            <person name="Yu X."/>
            <person name="Zhu X."/>
            <person name="Wang Z.W."/>
            <person name="Zhao X."/>
            <person name="Zhong W.Y."/>
            <person name="Chen H."/>
            <person name="Yin W.L."/>
            <person name="Huang T."/>
            <person name="Niu S.C."/>
            <person name="Liu Z.J."/>
        </authorList>
    </citation>
    <scope>NUCLEOTIDE SEQUENCE [LARGE SCALE GENOMIC DNA]</scope>
    <source>
        <strain evidence="2">Lindl</strain>
    </source>
</reference>
<dbReference type="PANTHER" id="PTHR33265">
    <property type="entry name" value="AVR9/CF-9 RAPIDLY ELICITED PROTEIN-RELATED"/>
    <property type="match status" value="1"/>
</dbReference>
<accession>A0AAV7HNM9</accession>
<dbReference type="AlphaFoldDB" id="A0AAV7HNM9"/>